<name>A0A540WB69_9ACTN</name>
<dbReference type="InterPro" id="IPR037401">
    <property type="entry name" value="SnoaL-like"/>
</dbReference>
<dbReference type="Proteomes" id="UP000319103">
    <property type="component" value="Unassembled WGS sequence"/>
</dbReference>
<feature type="domain" description="SnoaL-like" evidence="1">
    <location>
        <begin position="157"/>
        <end position="261"/>
    </location>
</feature>
<keyword evidence="4" id="KW-1185">Reference proteome</keyword>
<dbReference type="Pfam" id="PF12680">
    <property type="entry name" value="SnoaL_2"/>
    <property type="match status" value="1"/>
</dbReference>
<dbReference type="RefSeq" id="WP_141636724.1">
    <property type="nucleotide sequence ID" value="NZ_VIGB01000003.1"/>
</dbReference>
<evidence type="ECO:0000313" key="3">
    <source>
        <dbReference type="EMBL" id="TQF06291.1"/>
    </source>
</evidence>
<evidence type="ECO:0000313" key="4">
    <source>
        <dbReference type="Proteomes" id="UP000319103"/>
    </source>
</evidence>
<organism evidence="3 4">
    <name type="scientific">Kitasatospora acidiphila</name>
    <dbReference type="NCBI Taxonomy" id="2567942"/>
    <lineage>
        <taxon>Bacteria</taxon>
        <taxon>Bacillati</taxon>
        <taxon>Actinomycetota</taxon>
        <taxon>Actinomycetes</taxon>
        <taxon>Kitasatosporales</taxon>
        <taxon>Streptomycetaceae</taxon>
        <taxon>Kitasatospora</taxon>
    </lineage>
</organism>
<sequence>MTQKSQDSLDRNDIVELCTRFGWLFDQQNWSALAELFTDQVVAGSPGEQFTVPRQQLVDDWSAQVGRARSIHRQITDHLVEADADGTATCAAKYQLRLVGSAVDRDPRVETSGHYRFDLRRTGDGWRIAGITDTVLWRSGDAAVAARPGGEAQQVARTFLAAVAARDLDAAFACLADDVVMDMPLAPPGAPTRLVGDQVRTLYTGVAAVMKEIDLPVVRSEAFADPQWALVEYLSKMVLPNGADYTNHYYGMFQVVDGKITVLRELYDTYAYAEQVPAEMRFAPSEGEA</sequence>
<proteinExistence type="predicted"/>
<comment type="caution">
    <text evidence="3">The sequence shown here is derived from an EMBL/GenBank/DDBJ whole genome shotgun (WGS) entry which is preliminary data.</text>
</comment>
<dbReference type="SUPFAM" id="SSF54427">
    <property type="entry name" value="NTF2-like"/>
    <property type="match status" value="2"/>
</dbReference>
<dbReference type="OrthoDB" id="2599042at2"/>
<dbReference type="InterPro" id="IPR032710">
    <property type="entry name" value="NTF2-like_dom_sf"/>
</dbReference>
<dbReference type="Pfam" id="PF13577">
    <property type="entry name" value="SnoaL_4"/>
    <property type="match status" value="1"/>
</dbReference>
<dbReference type="Gene3D" id="3.10.450.50">
    <property type="match status" value="2"/>
</dbReference>
<feature type="domain" description="SnoaL-like" evidence="2">
    <location>
        <begin position="7"/>
        <end position="129"/>
    </location>
</feature>
<gene>
    <name evidence="3" type="ORF">E6W39_33855</name>
</gene>
<dbReference type="AlphaFoldDB" id="A0A540WB69"/>
<reference evidence="3 4" key="1">
    <citation type="submission" date="2019-06" db="EMBL/GenBank/DDBJ databases">
        <title>Description of Kitasatospora acidophila sp. nov. isolated from pine grove soil, and reclassification of Streptomyces novaecaesareae to Kitasatospora novaeceasareae comb. nov.</title>
        <authorList>
            <person name="Kim M.J."/>
        </authorList>
    </citation>
    <scope>NUCLEOTIDE SEQUENCE [LARGE SCALE GENOMIC DNA]</scope>
    <source>
        <strain evidence="3 4">MMS16-CNU292</strain>
    </source>
</reference>
<protein>
    <recommendedName>
        <fullName evidence="1 2">SnoaL-like domain-containing protein</fullName>
    </recommendedName>
</protein>
<accession>A0A540WB69</accession>
<evidence type="ECO:0000259" key="2">
    <source>
        <dbReference type="Pfam" id="PF13577"/>
    </source>
</evidence>
<dbReference type="CDD" id="cd00531">
    <property type="entry name" value="NTF2_like"/>
    <property type="match status" value="1"/>
</dbReference>
<evidence type="ECO:0000259" key="1">
    <source>
        <dbReference type="Pfam" id="PF12680"/>
    </source>
</evidence>
<dbReference type="EMBL" id="VIGB01000003">
    <property type="protein sequence ID" value="TQF06291.1"/>
    <property type="molecule type" value="Genomic_DNA"/>
</dbReference>